<feature type="compositionally biased region" description="Polar residues" evidence="2">
    <location>
        <begin position="1"/>
        <end position="19"/>
    </location>
</feature>
<dbReference type="InterPro" id="IPR027417">
    <property type="entry name" value="P-loop_NTPase"/>
</dbReference>
<feature type="region of interest" description="Disordered" evidence="2">
    <location>
        <begin position="1"/>
        <end position="22"/>
    </location>
</feature>
<comment type="caution">
    <text evidence="3">The sequence shown here is derived from an EMBL/GenBank/DDBJ whole genome shotgun (WGS) entry which is preliminary data.</text>
</comment>
<feature type="coiled-coil region" evidence="1">
    <location>
        <begin position="1233"/>
        <end position="1271"/>
    </location>
</feature>
<dbReference type="OrthoDB" id="6434199at2759"/>
<evidence type="ECO:0000256" key="1">
    <source>
        <dbReference type="SAM" id="Coils"/>
    </source>
</evidence>
<proteinExistence type="predicted"/>
<evidence type="ECO:0000313" key="4">
    <source>
        <dbReference type="Proteomes" id="UP000887013"/>
    </source>
</evidence>
<dbReference type="Proteomes" id="UP000887013">
    <property type="component" value="Unassembled WGS sequence"/>
</dbReference>
<dbReference type="SUPFAM" id="SSF52540">
    <property type="entry name" value="P-loop containing nucleoside triphosphate hydrolases"/>
    <property type="match status" value="1"/>
</dbReference>
<feature type="coiled-coil region" evidence="1">
    <location>
        <begin position="1393"/>
        <end position="1421"/>
    </location>
</feature>
<feature type="compositionally biased region" description="Basic and acidic residues" evidence="2">
    <location>
        <begin position="801"/>
        <end position="813"/>
    </location>
</feature>
<evidence type="ECO:0000256" key="2">
    <source>
        <dbReference type="SAM" id="MobiDB-lite"/>
    </source>
</evidence>
<evidence type="ECO:0000313" key="3">
    <source>
        <dbReference type="EMBL" id="GFT70513.1"/>
    </source>
</evidence>
<evidence type="ECO:0008006" key="5">
    <source>
        <dbReference type="Google" id="ProtNLM"/>
    </source>
</evidence>
<feature type="compositionally biased region" description="Gly residues" evidence="2">
    <location>
        <begin position="970"/>
        <end position="982"/>
    </location>
</feature>
<feature type="compositionally biased region" description="Gly residues" evidence="2">
    <location>
        <begin position="840"/>
        <end position="855"/>
    </location>
</feature>
<feature type="region of interest" description="Disordered" evidence="2">
    <location>
        <begin position="960"/>
        <end position="982"/>
    </location>
</feature>
<reference evidence="3" key="1">
    <citation type="submission" date="2020-08" db="EMBL/GenBank/DDBJ databases">
        <title>Multicomponent nature underlies the extraordinary mechanical properties of spider dragline silk.</title>
        <authorList>
            <person name="Kono N."/>
            <person name="Nakamura H."/>
            <person name="Mori M."/>
            <person name="Yoshida Y."/>
            <person name="Ohtoshi R."/>
            <person name="Malay A.D."/>
            <person name="Moran D.A.P."/>
            <person name="Tomita M."/>
            <person name="Numata K."/>
            <person name="Arakawa K."/>
        </authorList>
    </citation>
    <scope>NUCLEOTIDE SEQUENCE</scope>
</reference>
<sequence>MDPSPSSCHGIGLNSTEQQSTEDKSVMIKTTFDLLKDGETKIKLSEEHKSVILILGNTGSGKSTFTQWIAGDNSKLIAKEVREGTGEFIIVDNNRIGNSTIKSKTVFPELVIDAKTNSAYYDCPGFSDTSTANDIATTYFIKKVVDNADSVKIIFLVSYPSVRKGVDRLDFMKLVRHATDLVKDIDKFRNSISLVVTKVDNQFVKQGKTFNLVGSDKVIEAIADFLREVEQDLDRMKLDPAKDRIFLERAIKFVSVLLERDGDRYSRIGIFRRPDEPGPLSNIALLQDGKQHIEIIIHEILRYTKKDNDDFGYTVSERSKNDIGDLVESINKSIWCDVNTIANEIDEYHRNLTERVRTKIKSFVTSSISINADPSEAQWLSTKLRNGNNIASNLAEMGNVTDIEDLARKLSSIITDDTKTFEVPISNVVNQGKYFTFLQTISDDKLSTWPWTELFKGVLTYLSESRKIIQDDVEDVADQLINLIRANIDQTIVAMQEHFERNMKSFEIQKLPDKTGKDYDMLLLMSKQINDLTNTEDVSKTIWDVTNNLGMCVPKKYLRNITNYGKYFKFLQTITEKELKDVSSTWVHSFEGVVRYLNESESWYNFLNDLYLKFSKYEIQKERHKYNVADLRNWGKLGEQSGIEVKSSTYELFLSKIANYELREFDNIKNITVTGLRLEELNRVLSMTLRHEVSMSCKEPYISFKGDYINIQETILSGENNTKVDRTCLNYSSLLESGKFKAINIFALNTVFIDSDLSREKVKLPLTVIAPKWEIVGTRRINLNGADAKSHFNAKASDGYRQGDKGEDGKPGEPGETGGTFFGIGGQFENGSKLTITANGGKGSSGQNGGNGQSGMSGMSPWIPSSSSACNDLCDNGKKINNFNCEKIIEEPQKGGSPWFNMPLLTATVIMVNSVSNSYDYKMFGRPGRKGGDGGNGGKGGLGGREGIITILELDESAGISRRTENGTEGQDGFGGSGGEGGRNGNHIIARCTITEPKGISFLFSSTTISWEVKSTTENGRGIPGKSGKDGYNILRRNYPNTATIIESSANIMNEYKKFLRENLIDRYKKYPLTQFLDQLESNDKIKNEYDTLGLINELQTLEKQYYKLNEEINFLPFYQSLLNRINEYAKSLKENENSDKYLKVLKYLYTATQGQIYNLKDSPASDLIIDTLGYLDIIKDDILILKDLKNTNIKADMIKKFKDYYKRSIDDKIKEAETFIKEQLMPEMEHINIQIESEIDSLIDETVELKKQAKEEIVDLVKKKEEVRRKFQLRGIFNCIKLIAQVATFLSPIGKVVGLATGTATSITESLVLDKEVQTDVPKNKVLDLPLLKDQIKNIRTKKFAYFGDLLEQISREANEHLEELGDLPLKINDLKNRLNDATENGFDLTQIKTLEDELKQELNRKGEEMEVEIKVSNKKGANALKVVKNFEQIAKLGSLFVDIINQKKDVEQRIDAINSAIQEEENKFHKLEEYEDQIYSTIAPMLQNIENYLDDVKSKLSSKSQVALDVTKWRVQSTLKDVKLQISNLIRQFEFSDTTLERSIEKLDEVMTTSINIYDRIQSYQKDQNLANFIADISSVAANNIYITDPNLNQAVNYLDVLIRSNLVLREYKVAINALKQWVFPFAHNYLEKSQLPSHFELDGNMDNAVSTAVEQIDKVRKKINLYKKFVTKNDEYKHTGEFSNRFISSKPFYVWRNEQYKSEISKLLSGQEIALKADVRHSDPNKDAIKFSSVDINFKSENKTIQNQINNTLLGFDIRITHMGNSYYRYVDKIYLITSQNVTISHSFDKYDSAEPIRKNDVYDKIKLGNLMLSPYAMWKVQLINATNEIPFHELEIYKDKIDLELIGSGSYVDKVLNVIVPIDNEYEAIETLEGKPFLENGNKCTDSNRRYGRSVDHHNEIISHFTTSAASRPSSIINYVGNLLKVCITSNILPSIYQLFLPKGNGDDTLNEKPVLPSKMMESEVKCSSGVISFVLTRQVNEMDGVALESETTREFTVPDSLIKKNNFISGDEGITKRNCNPIFYDNSDYSNSYSKHSLDGEQDIQFVSVPNINYSLLLADLITRSITGEKYKYPAHTLSSQETIQRKINNGIIRNELDARRSIATLMRETESTRENSWISTIKTYVKSSLSWLGLVEEENGDHYIQDVRNLFAQQGL</sequence>
<protein>
    <recommendedName>
        <fullName evidence="5">G domain-containing protein</fullName>
    </recommendedName>
</protein>
<dbReference type="EMBL" id="BMAW01069769">
    <property type="protein sequence ID" value="GFT70513.1"/>
    <property type="molecule type" value="Genomic_DNA"/>
</dbReference>
<name>A0A8X6TYF4_NEPPI</name>
<feature type="coiled-coil region" evidence="1">
    <location>
        <begin position="1449"/>
        <end position="1479"/>
    </location>
</feature>
<feature type="region of interest" description="Disordered" evidence="2">
    <location>
        <begin position="835"/>
        <end position="862"/>
    </location>
</feature>
<organism evidence="3 4">
    <name type="scientific">Nephila pilipes</name>
    <name type="common">Giant wood spider</name>
    <name type="synonym">Nephila maculata</name>
    <dbReference type="NCBI Taxonomy" id="299642"/>
    <lineage>
        <taxon>Eukaryota</taxon>
        <taxon>Metazoa</taxon>
        <taxon>Ecdysozoa</taxon>
        <taxon>Arthropoda</taxon>
        <taxon>Chelicerata</taxon>
        <taxon>Arachnida</taxon>
        <taxon>Araneae</taxon>
        <taxon>Araneomorphae</taxon>
        <taxon>Entelegynae</taxon>
        <taxon>Araneoidea</taxon>
        <taxon>Nephilidae</taxon>
        <taxon>Nephila</taxon>
    </lineage>
</organism>
<keyword evidence="1" id="KW-0175">Coiled coil</keyword>
<keyword evidence="4" id="KW-1185">Reference proteome</keyword>
<gene>
    <name evidence="3" type="primary">AVEN_12449_2</name>
    <name evidence="3" type="ORF">NPIL_152991</name>
</gene>
<accession>A0A8X6TYF4</accession>
<feature type="region of interest" description="Disordered" evidence="2">
    <location>
        <begin position="794"/>
        <end position="822"/>
    </location>
</feature>
<dbReference type="Gene3D" id="3.40.50.300">
    <property type="entry name" value="P-loop containing nucleotide triphosphate hydrolases"/>
    <property type="match status" value="1"/>
</dbReference>